<dbReference type="PROSITE" id="PS50172">
    <property type="entry name" value="BRCT"/>
    <property type="match status" value="1"/>
</dbReference>
<feature type="region of interest" description="Disordered" evidence="4">
    <location>
        <begin position="338"/>
        <end position="370"/>
    </location>
</feature>
<dbReference type="STRING" id="1097556.R4XBC3"/>
<comment type="subcellular location">
    <subcellularLocation>
        <location evidence="1">Nucleus</location>
    </subcellularLocation>
</comment>
<feature type="domain" description="BRCT" evidence="5">
    <location>
        <begin position="371"/>
        <end position="489"/>
    </location>
</feature>
<protein>
    <submittedName>
        <fullName evidence="6">BRCT domain protein</fullName>
    </submittedName>
</protein>
<name>R4XBC3_TAPDE</name>
<evidence type="ECO:0000256" key="3">
    <source>
        <dbReference type="ARBA" id="ARBA00023242"/>
    </source>
</evidence>
<dbReference type="Gene3D" id="3.40.50.10190">
    <property type="entry name" value="BRCT domain"/>
    <property type="match status" value="1"/>
</dbReference>
<dbReference type="eggNOG" id="KOG3548">
    <property type="taxonomic scope" value="Eukaryota"/>
</dbReference>
<dbReference type="EMBL" id="CAHR02000126">
    <property type="protein sequence ID" value="CCG83149.1"/>
    <property type="molecule type" value="Genomic_DNA"/>
</dbReference>
<dbReference type="CDD" id="cd17745">
    <property type="entry name" value="BRCT_p53bp1_rpt1"/>
    <property type="match status" value="1"/>
</dbReference>
<dbReference type="AlphaFoldDB" id="R4XBC3"/>
<dbReference type="Proteomes" id="UP000013776">
    <property type="component" value="Unassembled WGS sequence"/>
</dbReference>
<proteinExistence type="predicted"/>
<feature type="region of interest" description="Disordered" evidence="4">
    <location>
        <begin position="68"/>
        <end position="115"/>
    </location>
</feature>
<feature type="compositionally biased region" description="Polar residues" evidence="4">
    <location>
        <begin position="1"/>
        <end position="11"/>
    </location>
</feature>
<dbReference type="SMART" id="SM00292">
    <property type="entry name" value="BRCT"/>
    <property type="match status" value="1"/>
</dbReference>
<organism evidence="6 7">
    <name type="scientific">Taphrina deformans (strain PYCC 5710 / ATCC 11124 / CBS 356.35 / IMI 108563 / JCM 9778 / NBRC 8474)</name>
    <name type="common">Peach leaf curl fungus</name>
    <name type="synonym">Lalaria deformans</name>
    <dbReference type="NCBI Taxonomy" id="1097556"/>
    <lineage>
        <taxon>Eukaryota</taxon>
        <taxon>Fungi</taxon>
        <taxon>Dikarya</taxon>
        <taxon>Ascomycota</taxon>
        <taxon>Taphrinomycotina</taxon>
        <taxon>Taphrinomycetes</taxon>
        <taxon>Taphrinales</taxon>
        <taxon>Taphrinaceae</taxon>
        <taxon>Taphrina</taxon>
    </lineage>
</organism>
<keyword evidence="7" id="KW-1185">Reference proteome</keyword>
<evidence type="ECO:0000256" key="1">
    <source>
        <dbReference type="ARBA" id="ARBA00004123"/>
    </source>
</evidence>
<feature type="region of interest" description="Disordered" evidence="4">
    <location>
        <begin position="1"/>
        <end position="32"/>
    </location>
</feature>
<dbReference type="VEuPathDB" id="FungiDB:TAPDE_003319"/>
<comment type="caution">
    <text evidence="6">The sequence shown here is derived from an EMBL/GenBank/DDBJ whole genome shotgun (WGS) entry which is preliminary data.</text>
</comment>
<dbReference type="OrthoDB" id="129353at2759"/>
<evidence type="ECO:0000313" key="7">
    <source>
        <dbReference type="Proteomes" id="UP000013776"/>
    </source>
</evidence>
<keyword evidence="2" id="KW-0227">DNA damage</keyword>
<dbReference type="GO" id="GO:0045944">
    <property type="term" value="P:positive regulation of transcription by RNA polymerase II"/>
    <property type="evidence" value="ECO:0007669"/>
    <property type="project" value="TreeGrafter"/>
</dbReference>
<evidence type="ECO:0000259" key="5">
    <source>
        <dbReference type="PROSITE" id="PS50172"/>
    </source>
</evidence>
<feature type="compositionally biased region" description="Polar residues" evidence="4">
    <location>
        <begin position="356"/>
        <end position="366"/>
    </location>
</feature>
<evidence type="ECO:0000256" key="2">
    <source>
        <dbReference type="ARBA" id="ARBA00022763"/>
    </source>
</evidence>
<gene>
    <name evidence="6" type="ORF">TAPDE_003319</name>
</gene>
<dbReference type="InterPro" id="IPR001357">
    <property type="entry name" value="BRCT_dom"/>
</dbReference>
<dbReference type="Pfam" id="PF00533">
    <property type="entry name" value="BRCT"/>
    <property type="match status" value="1"/>
</dbReference>
<feature type="region of interest" description="Disordered" evidence="4">
    <location>
        <begin position="153"/>
        <end position="174"/>
    </location>
</feature>
<keyword evidence="3" id="KW-0539">Nucleus</keyword>
<dbReference type="InterPro" id="IPR013914">
    <property type="entry name" value="Rad9_Rad53-bd_dom_fun"/>
</dbReference>
<dbReference type="InterPro" id="IPR036420">
    <property type="entry name" value="BRCT_dom_sf"/>
</dbReference>
<sequence length="623" mass="69509">MSYSVDLTMTDSRLPDSKQLRRSASHSLASSVTPIHTSVGTSVRSKSMYTPFQPPSLIEPEYTSPIIQAGDRRRSRKSNVVLESPLEHTPLPSRKRGFVFSSLGEDERPTKRQRVQAEIDDSQLIRVQSRLLDTPEQPPFNLYLRQRPVSVANGSEVSRSQADPDSDEQMVSSPLTSLASEDFIQETSPHHLAKPGTTRWSKRVFALHRETGSYYPGDLVDCSAITEQFNEDVVVSIKFDDTEEADLALQHVRPLDLRIGDLIKLNMTGIRSKQWTITSLQRDNKNGTLFTDIHGHTLITARRKDNGQVSTFTIDQIYLPAPLFKPFQRRQFSLIQKLTAKTEPETPSRRQKGRLRSTSPTLSMKGSQRDRSAGLFSGLAMSVTIADSKKTTLRDKLERSIRDHGGVLLGTGLETLFEPTPYSDDHDIAPLRPTTLARSLRGAFVVADNPSRKAKYLQALALGLPCLHYAFIGACVGAGRVLDPRTYLLSAGEGRIEDGLVSMSMVPVDLSLTTSLVRALAGRRRLLCDRTMIVVTGSDPTSRKIHLFLSWAMGCADLTECATIEDAHHLLVRPEDGKRWDYINVQELEDTHAVRELRVDLRGRVMTNEDVVQSLITGRLCLT</sequence>
<dbReference type="PANTHER" id="PTHR15321:SF3">
    <property type="entry name" value="TP53-BINDING PROTEIN 1"/>
    <property type="match status" value="1"/>
</dbReference>
<dbReference type="GO" id="GO:0005634">
    <property type="term" value="C:nucleus"/>
    <property type="evidence" value="ECO:0007669"/>
    <property type="project" value="UniProtKB-SubCell"/>
</dbReference>
<reference evidence="6 7" key="1">
    <citation type="journal article" date="2013" name="MBio">
        <title>Genome sequencing of the plant pathogen Taphrina deformans, the causal agent of peach leaf curl.</title>
        <authorList>
            <person name="Cisse O.H."/>
            <person name="Almeida J.M.G.C.F."/>
            <person name="Fonseca A."/>
            <person name="Kumar A.A."/>
            <person name="Salojaervi J."/>
            <person name="Overmyer K."/>
            <person name="Hauser P.M."/>
            <person name="Pagni M."/>
        </authorList>
    </citation>
    <scope>NUCLEOTIDE SEQUENCE [LARGE SCALE GENOMIC DNA]</scope>
    <source>
        <strain evidence="7">PYCC 5710 / ATCC 11124 / CBS 356.35 / IMI 108563 / JCM 9778 / NBRC 8474</strain>
    </source>
</reference>
<dbReference type="InterPro" id="IPR047252">
    <property type="entry name" value="TP53BP1-like"/>
</dbReference>
<dbReference type="GO" id="GO:0000077">
    <property type="term" value="P:DNA damage checkpoint signaling"/>
    <property type="evidence" value="ECO:0007669"/>
    <property type="project" value="TreeGrafter"/>
</dbReference>
<dbReference type="InterPro" id="IPR047249">
    <property type="entry name" value="BRCT_p53bp1-like_rpt1"/>
</dbReference>
<dbReference type="SUPFAM" id="SSF52113">
    <property type="entry name" value="BRCT domain"/>
    <property type="match status" value="1"/>
</dbReference>
<dbReference type="GO" id="GO:0042393">
    <property type="term" value="F:histone binding"/>
    <property type="evidence" value="ECO:0007669"/>
    <property type="project" value="TreeGrafter"/>
</dbReference>
<evidence type="ECO:0000313" key="6">
    <source>
        <dbReference type="EMBL" id="CCG83149.1"/>
    </source>
</evidence>
<accession>R4XBC3</accession>
<evidence type="ECO:0000256" key="4">
    <source>
        <dbReference type="SAM" id="MobiDB-lite"/>
    </source>
</evidence>
<dbReference type="Pfam" id="PF08605">
    <property type="entry name" value="Rad9_Rad53_bind"/>
    <property type="match status" value="1"/>
</dbReference>
<dbReference type="PANTHER" id="PTHR15321">
    <property type="entry name" value="TUMOR SUPPRESSOR P53-BINDING PROTEIN 1"/>
    <property type="match status" value="1"/>
</dbReference>